<feature type="domain" description="VTT" evidence="2">
    <location>
        <begin position="52"/>
        <end position="159"/>
    </location>
</feature>
<evidence type="ECO:0000313" key="4">
    <source>
        <dbReference type="Proteomes" id="UP000722459"/>
    </source>
</evidence>
<dbReference type="Pfam" id="PF09335">
    <property type="entry name" value="VTT_dom"/>
    <property type="match status" value="1"/>
</dbReference>
<dbReference type="PANTHER" id="PTHR42709">
    <property type="entry name" value="ALKALINE PHOSPHATASE LIKE PROTEIN"/>
    <property type="match status" value="1"/>
</dbReference>
<comment type="caution">
    <text evidence="3">The sequence shown here is derived from an EMBL/GenBank/DDBJ whole genome shotgun (WGS) entry which is preliminary data.</text>
</comment>
<proteinExistence type="predicted"/>
<feature type="transmembrane region" description="Helical" evidence="1">
    <location>
        <begin position="151"/>
        <end position="170"/>
    </location>
</feature>
<keyword evidence="1" id="KW-0472">Membrane</keyword>
<name>A0A8T5GDR8_9ARCH</name>
<dbReference type="InterPro" id="IPR051311">
    <property type="entry name" value="DedA_domain"/>
</dbReference>
<dbReference type="PANTHER" id="PTHR42709:SF11">
    <property type="entry name" value="DEDA FAMILY PROTEIN"/>
    <property type="match status" value="1"/>
</dbReference>
<feature type="transmembrane region" description="Helical" evidence="1">
    <location>
        <begin position="6"/>
        <end position="27"/>
    </location>
</feature>
<feature type="transmembrane region" description="Helical" evidence="1">
    <location>
        <begin position="107"/>
        <end position="131"/>
    </location>
</feature>
<reference evidence="3" key="1">
    <citation type="journal article" date="2021" name="ISME J.">
        <title>Mercury methylation by metabolically versatile and cosmopolitan marine bacteria.</title>
        <authorList>
            <person name="Lin H."/>
            <person name="Ascher D.B."/>
            <person name="Myung Y."/>
            <person name="Lamborg C.H."/>
            <person name="Hallam S.J."/>
            <person name="Gionfriddo C.M."/>
            <person name="Holt K.E."/>
            <person name="Moreau J.W."/>
        </authorList>
    </citation>
    <scope>NUCLEOTIDE SEQUENCE</scope>
    <source>
        <strain evidence="3">SI075_bin30</strain>
    </source>
</reference>
<dbReference type="InterPro" id="IPR032816">
    <property type="entry name" value="VTT_dom"/>
</dbReference>
<feature type="transmembrane region" description="Helical" evidence="1">
    <location>
        <begin position="39"/>
        <end position="60"/>
    </location>
</feature>
<dbReference type="EMBL" id="JABJNZ010000012">
    <property type="protein sequence ID" value="MBT4870062.1"/>
    <property type="molecule type" value="Genomic_DNA"/>
</dbReference>
<evidence type="ECO:0000313" key="3">
    <source>
        <dbReference type="EMBL" id="MBT4870062.1"/>
    </source>
</evidence>
<evidence type="ECO:0000256" key="1">
    <source>
        <dbReference type="SAM" id="Phobius"/>
    </source>
</evidence>
<keyword evidence="1" id="KW-0812">Transmembrane</keyword>
<evidence type="ECO:0000259" key="2">
    <source>
        <dbReference type="Pfam" id="PF09335"/>
    </source>
</evidence>
<sequence>MFEEWGVILAGLGPLGVVVLFFISIIGNASLFLPVPVDIVLLFLAPIDFLGLGIITPLILGLVVALGASIGEFSGYFVGLAGIKSFESMKKKEVEKLKLLKEKLENVGIPLIAFFSFTPLPFDLIGIAAGLSKYSKKKFFIGCFAGKLPRYVILAYAGYFGITFIMHLFGG</sequence>
<gene>
    <name evidence="3" type="ORF">HON47_00615</name>
</gene>
<organism evidence="3 4">
    <name type="scientific">Candidatus Iainarchaeum sp</name>
    <dbReference type="NCBI Taxonomy" id="3101447"/>
    <lineage>
        <taxon>Archaea</taxon>
        <taxon>Candidatus Iainarchaeota</taxon>
        <taxon>Candidatus Iainarchaeia</taxon>
        <taxon>Candidatus Iainarchaeales</taxon>
        <taxon>Candidatus Iainarchaeaceae</taxon>
        <taxon>Candidatus Iainarchaeum</taxon>
    </lineage>
</organism>
<keyword evidence="1" id="KW-1133">Transmembrane helix</keyword>
<dbReference type="AlphaFoldDB" id="A0A8T5GDR8"/>
<protein>
    <recommendedName>
        <fullName evidence="2">VTT domain-containing protein</fullName>
    </recommendedName>
</protein>
<dbReference type="GO" id="GO:0005886">
    <property type="term" value="C:plasma membrane"/>
    <property type="evidence" value="ECO:0007669"/>
    <property type="project" value="TreeGrafter"/>
</dbReference>
<accession>A0A8T5GDR8</accession>
<feature type="transmembrane region" description="Helical" evidence="1">
    <location>
        <begin position="66"/>
        <end position="86"/>
    </location>
</feature>
<dbReference type="Proteomes" id="UP000722459">
    <property type="component" value="Unassembled WGS sequence"/>
</dbReference>